<dbReference type="PANTHER" id="PTHR24243:SF233">
    <property type="entry name" value="THYROTROPIN-RELEASING HORMONE RECEPTOR"/>
    <property type="match status" value="1"/>
</dbReference>
<sequence>MSSSNVTNSYADALSAITTTSVMFTRYWCITMFIVGFIGHLLNLCVFTRPTLRTNPCARYFMASTIAGFGVILIVLPIRVLQFGYGRSLFIPSVFLCKFLTFLFSWLRILPCWFIALASADRFWCTSSSVTFRGWNSIRVSNHLIPLTTIFIAITQVPLLIFYTVSSQPVVCLGQPNLFQQVNGFFILVIWSMIPFVAMLIFGVLTIRNVRRSIRGVADVHADSNRYRRTRFIDRQLIQIILIQSLLFMATSAAGSIGGTFNILDDNSRKDALVLAKQGLIGNVLSFVGLLGPCISFYLCTLSSQLFRHEFLAFLRLRQENPPEQVAHMIPMEQINA</sequence>
<protein>
    <recommendedName>
        <fullName evidence="9">G-protein coupled receptors family 1 profile domain-containing protein</fullName>
    </recommendedName>
</protein>
<dbReference type="InterPro" id="IPR000276">
    <property type="entry name" value="GPCR_Rhodpsn"/>
</dbReference>
<organism evidence="11 12">
    <name type="scientific">Adineta ricciae</name>
    <name type="common">Rotifer</name>
    <dbReference type="NCBI Taxonomy" id="249248"/>
    <lineage>
        <taxon>Eukaryota</taxon>
        <taxon>Metazoa</taxon>
        <taxon>Spiralia</taxon>
        <taxon>Gnathifera</taxon>
        <taxon>Rotifera</taxon>
        <taxon>Eurotatoria</taxon>
        <taxon>Bdelloidea</taxon>
        <taxon>Adinetida</taxon>
        <taxon>Adinetidae</taxon>
        <taxon>Adineta</taxon>
    </lineage>
</organism>
<keyword evidence="12" id="KW-1185">Reference proteome</keyword>
<evidence type="ECO:0000313" key="11">
    <source>
        <dbReference type="EMBL" id="CAF0793147.1"/>
    </source>
</evidence>
<evidence type="ECO:0000313" key="10">
    <source>
        <dbReference type="EMBL" id="CAF0741873.1"/>
    </source>
</evidence>
<dbReference type="Gene3D" id="1.20.1070.10">
    <property type="entry name" value="Rhodopsin 7-helix transmembrane proteins"/>
    <property type="match status" value="1"/>
</dbReference>
<evidence type="ECO:0000256" key="4">
    <source>
        <dbReference type="ARBA" id="ARBA00023040"/>
    </source>
</evidence>
<evidence type="ECO:0000259" key="9">
    <source>
        <dbReference type="PROSITE" id="PS50262"/>
    </source>
</evidence>
<feature type="transmembrane region" description="Helical" evidence="8">
    <location>
        <begin position="284"/>
        <end position="307"/>
    </location>
</feature>
<dbReference type="EMBL" id="CAJNOR010000091">
    <property type="protein sequence ID" value="CAF0793147.1"/>
    <property type="molecule type" value="Genomic_DNA"/>
</dbReference>
<feature type="transmembrane region" description="Helical" evidence="8">
    <location>
        <begin position="185"/>
        <end position="205"/>
    </location>
</feature>
<evidence type="ECO:0000256" key="6">
    <source>
        <dbReference type="ARBA" id="ARBA00023170"/>
    </source>
</evidence>
<proteinExistence type="predicted"/>
<comment type="subcellular location">
    <subcellularLocation>
        <location evidence="1">Membrane</location>
        <topology evidence="1">Multi-pass membrane protein</topology>
    </subcellularLocation>
</comment>
<comment type="caution">
    <text evidence="11">The sequence shown here is derived from an EMBL/GenBank/DDBJ whole genome shotgun (WGS) entry which is preliminary data.</text>
</comment>
<feature type="transmembrane region" description="Helical" evidence="8">
    <location>
        <begin position="144"/>
        <end position="165"/>
    </location>
</feature>
<name>A0A813S9J2_ADIRI</name>
<dbReference type="Proteomes" id="UP000663828">
    <property type="component" value="Unassembled WGS sequence"/>
</dbReference>
<dbReference type="GO" id="GO:0004930">
    <property type="term" value="F:G protein-coupled receptor activity"/>
    <property type="evidence" value="ECO:0007669"/>
    <property type="project" value="UniProtKB-KW"/>
</dbReference>
<evidence type="ECO:0000256" key="5">
    <source>
        <dbReference type="ARBA" id="ARBA00023136"/>
    </source>
</evidence>
<dbReference type="EMBL" id="CAJNOJ010000004">
    <property type="protein sequence ID" value="CAF0741873.1"/>
    <property type="molecule type" value="Genomic_DNA"/>
</dbReference>
<feature type="domain" description="G-protein coupled receptors family 1 profile" evidence="9">
    <location>
        <begin position="39"/>
        <end position="249"/>
    </location>
</feature>
<evidence type="ECO:0000313" key="12">
    <source>
        <dbReference type="Proteomes" id="UP000663828"/>
    </source>
</evidence>
<dbReference type="SUPFAM" id="SSF81321">
    <property type="entry name" value="Family A G protein-coupled receptor-like"/>
    <property type="match status" value="1"/>
</dbReference>
<evidence type="ECO:0000256" key="3">
    <source>
        <dbReference type="ARBA" id="ARBA00022989"/>
    </source>
</evidence>
<dbReference type="OrthoDB" id="9999649at2759"/>
<keyword evidence="7" id="KW-0807">Transducer</keyword>
<reference evidence="11" key="1">
    <citation type="submission" date="2021-02" db="EMBL/GenBank/DDBJ databases">
        <authorList>
            <person name="Nowell W R."/>
        </authorList>
    </citation>
    <scope>NUCLEOTIDE SEQUENCE</scope>
</reference>
<dbReference type="PROSITE" id="PS50262">
    <property type="entry name" value="G_PROTEIN_RECEP_F1_2"/>
    <property type="match status" value="1"/>
</dbReference>
<keyword evidence="4" id="KW-0297">G-protein coupled receptor</keyword>
<evidence type="ECO:0000256" key="2">
    <source>
        <dbReference type="ARBA" id="ARBA00022692"/>
    </source>
</evidence>
<feature type="transmembrane region" description="Helical" evidence="8">
    <location>
        <begin position="237"/>
        <end position="264"/>
    </location>
</feature>
<keyword evidence="2 8" id="KW-0812">Transmembrane</keyword>
<dbReference type="PANTHER" id="PTHR24243">
    <property type="entry name" value="G-PROTEIN COUPLED RECEPTOR"/>
    <property type="match status" value="1"/>
</dbReference>
<dbReference type="Proteomes" id="UP000663852">
    <property type="component" value="Unassembled WGS sequence"/>
</dbReference>
<evidence type="ECO:0000256" key="7">
    <source>
        <dbReference type="ARBA" id="ARBA00023224"/>
    </source>
</evidence>
<feature type="transmembrane region" description="Helical" evidence="8">
    <location>
        <begin position="60"/>
        <end position="80"/>
    </location>
</feature>
<dbReference type="GO" id="GO:0005886">
    <property type="term" value="C:plasma membrane"/>
    <property type="evidence" value="ECO:0007669"/>
    <property type="project" value="TreeGrafter"/>
</dbReference>
<evidence type="ECO:0000256" key="8">
    <source>
        <dbReference type="SAM" id="Phobius"/>
    </source>
</evidence>
<dbReference type="Pfam" id="PF00001">
    <property type="entry name" value="7tm_1"/>
    <property type="match status" value="1"/>
</dbReference>
<feature type="transmembrane region" description="Helical" evidence="8">
    <location>
        <begin position="25"/>
        <end position="48"/>
    </location>
</feature>
<keyword evidence="5 8" id="KW-0472">Membrane</keyword>
<keyword evidence="6" id="KW-0675">Receptor</keyword>
<dbReference type="AlphaFoldDB" id="A0A813S9J2"/>
<keyword evidence="3 8" id="KW-1133">Transmembrane helix</keyword>
<evidence type="ECO:0000256" key="1">
    <source>
        <dbReference type="ARBA" id="ARBA00004141"/>
    </source>
</evidence>
<gene>
    <name evidence="10" type="ORF">EDS130_LOCUS1784</name>
    <name evidence="11" type="ORF">XAT740_LOCUS2588</name>
</gene>
<dbReference type="InterPro" id="IPR017452">
    <property type="entry name" value="GPCR_Rhodpsn_7TM"/>
</dbReference>
<accession>A0A813S9J2</accession>